<organism evidence="8">
    <name type="scientific">Naegleria gruberi</name>
    <name type="common">Amoeba</name>
    <dbReference type="NCBI Taxonomy" id="5762"/>
    <lineage>
        <taxon>Eukaryota</taxon>
        <taxon>Discoba</taxon>
        <taxon>Heterolobosea</taxon>
        <taxon>Tetramitia</taxon>
        <taxon>Eutetramitia</taxon>
        <taxon>Vahlkampfiidae</taxon>
        <taxon>Naegleria</taxon>
    </lineage>
</organism>
<sequence length="2668" mass="306369">MSSSSPPPSLNHHQNVEEEIIIRNNPQQEEQQQPLHQHTAAEEQSLCNLNNNNSTTISSSLPSTTTSNNNNNNIDIDSNNSTANIVSTSQTSSSSSSNNVQINNNLESSSLQQQQQSNIDNNNTITTTTSQIEGTSIELQQQEEEEITSTNNINNNDITTTNTTTTTITNNDEEEKEEQVISNPFHLVKDCNELPINERYHSDLRPFLERLEEQPNRFKSIDQETVNMILGDWMVLTMDHLSNYKQVAPPYLYCKQINNQYQQQSSSSLYENELERHLLMIGNPNRLAMGQLQPQQQPTITIGNNNHSNNNIATNASGVGVGGSITTQQQHLTSPSTTANNLNVLSSNELTYSEDIEDDDEIEELEKTATLSNRKQNQNLLKVAPNSQSDLSNEHFNTQLSKKNVSQGSFNSNLSASYNKFSLSDQAINLNNSEYNSSIGMPRYTSQPINFTQPRDLFAEKLSKQELITSHQSHSQQHSPQLNGTTTHDDEEDINSNSEDDSSSIMVLGDNINNINDHFAFSPNTRSMYEDMGKSTVIQLQGSYRHQTLLDRAVRSSFSSNPYNSPANSRNQMTSSSSNLSPISSKRMTAEMSSQSFTQPHPERSTIASFEDLGHTRRGSVFGRIDSDDEDEDNPLNNNTASTNTGGDFASPRNHPPTDEDSFDQSHSNQSKGSRVRSIGHISELNKQKQVNRASFFDFIRRKPKKEFESSTNSLDESTSYSNNNNNTIGTTGQQTVSMSAGNFSNHHHHDIEKSKMDIISGESVSQLHEQLYGKKKKNESVFTKLKAKGIRPKDLKRIEGFKFKENVITQYELENPYRVISYYNNDFIWNGGQEIERCHRTRKVQPLYNNIDKMMYLIFEYEDFVLSKFGLPEPLFCKVSLYDIKSEVKLTEDFCFFIEPKHSLSSSDGFSMNKLANSTQRHIKNINKRQNFEKASALFVFEKPEHTEVYISFTIEKVFCGGLIEDAWKAYKSNNEKLMKKYLTQMNDYWRASMLRQPFIVMGQKIFYENRDENDNSSIEILEGQVKINKAYRIPSHSSSSFDVLTFLKWLSSNGSTNLPIQGSGGSDFSTTFNMDDDKNNLPIRFLFQTNTATRDKLASYLHAFSTRKSKASSQQSHTSMRFKNDFSMFKTDQDDHVIETVMKRLDKSKGSFSVLDTFYKLFPVVESLHNSKDYYQFDFNLRNTLYIYLDTCELSSLSKTGNIYIKVSYKKNDMITSTRESRMADSFNDSNRFNYFYSSITFKKISPQFYDEIRLEIPSSANIVDKSHVLFEFFDLDISKGLDGKAPQNSDMDISSDGITNTQLIGFAYLRDVTNHCIVKDGYHTLTIFKSPKLVDNYLSLQTDIPMSHSSYLNIKTKALTSFYTQDPFAASFLDACDRFYNTFESTKKNEDVNREEILLDVMSKLDNLRDANFAELLNHTPKVINGLLTLLSTLVIIKNFNQYGTRTKVIVPEIISRAMSCLLFFLSGIETVSSSFGRNNYYISTFISYFSRQYPDMEEPLYKMLMDEMLNFIQNWQESRQKDRKKPIIELGVFSPKVSDLNFKPQNGLAKNIDSHKQISTFLFTSMETRPNGKQAEGQVKEFKDFITRERRKVSNTSSTGSSSGGGSSSKQKQIVIDDFNTQKIIAEANPRKVSEISFTGVDVIKFGWFFFDLITKNIHIVRDEEFKKVSSQQFDPNIFMSRLKQLIHTIAPLLLECYEKRFKDAAIYAAATNFNLDFSLFLRDLVPILDFKYIREIMIEYFSYFQDKLSNDKTRDVAIFYILQFLELFIEHDDIFFIIQNSENQFIISKLIDCIIYGLTQKTDELKGLSLRILKNHLTKLDFDSRIQSQKDRNFIGNLYFDFVKKVIEQKDSISDCITFKDELGDLFACFYHILKNSSDEKIVEYFSSLESEKILSLVDILQVTVMLMNIHNQNQVQICFHEVYMELFNKIIVNLYLKPKSEIFSEKTNQLLSKFKDLLINHLLGGQGQGGFSDETCSMEMKQLIDELTISIYENDSQTLVFYEIFDKSLHFLLSVVLLSPYLDSEHKRVLFQSYLEPFLETFKPFIFINEHIKLNDININSNNNNNSNNTNNNNGGNNSDVNNSNESNIKLSTTTTKQFNIPTQLTAKIGMSHLTFDKTHLTQLLSDRNPKWKSILASVLSYCYFPTLTETFSSVRDVLYDLIEIYQHEQVDSIEDLIQKQQSHKEYLLKLGGTLHVNRDTPHLSVEELEKMNFSKLENLVEKLFINPNIYTNSLLLSSSNNQVSSPINNNTQSSNSNLQSNISNGSGGANVANNNNLDFKLTYAEIFFSSYLFFTTPHQLLLMIRQILFKFAQDPEIEHKSEMVLNITLSIKLWIEKHFTDMTQPFICNLIQFLDNDLTLVIKQVAFECFYLLEQVKSSLINCLLGIKEQSNEDSKKKPNPIIPNGFSKLKLNLLTSFVPSFDLLAWNSTEIARQLTLIDFEFFKQIDNKEICASTKQKDYLPHLSSLLERKRDCELWVVTLILRERDLNKRIEIINKFNQICEELFAMNNLFGLYSIYCGLSNHAILRLNKSWSKESKKIYRLYHETYFSDKNPQARENLINRLNSIKLPIIPLVNSYLDELKECDIEPTFRQSNGTIFINFGKCIKLVEILQHFKSYQEVGYNFESIPYLIKILCVDVPSDLIQTQSEALELSNQLESE</sequence>
<evidence type="ECO:0000256" key="1">
    <source>
        <dbReference type="PROSITE-ProRule" id="PRU00168"/>
    </source>
</evidence>
<dbReference type="PANTHER" id="PTHR23317">
    <property type="entry name" value="DEDICATOR OF CYTOKINESIS DOCK"/>
    <property type="match status" value="1"/>
</dbReference>
<dbReference type="EMBL" id="GG738859">
    <property type="protein sequence ID" value="EFC46306.1"/>
    <property type="molecule type" value="Genomic_DNA"/>
</dbReference>
<evidence type="ECO:0000313" key="8">
    <source>
        <dbReference type="Proteomes" id="UP000006671"/>
    </source>
</evidence>
<feature type="region of interest" description="Disordered" evidence="3">
    <location>
        <begin position="49"/>
        <end position="102"/>
    </location>
</feature>
<dbReference type="InterPro" id="IPR027007">
    <property type="entry name" value="C2_DOCK-type_domain"/>
</dbReference>
<dbReference type="CDD" id="cd08679">
    <property type="entry name" value="C2_DOCK180_related"/>
    <property type="match status" value="1"/>
</dbReference>
<evidence type="ECO:0000256" key="3">
    <source>
        <dbReference type="SAM" id="MobiDB-lite"/>
    </source>
</evidence>
<feature type="region of interest" description="Disordered" evidence="3">
    <location>
        <begin position="140"/>
        <end position="177"/>
    </location>
</feature>
<dbReference type="eggNOG" id="KOG3417">
    <property type="taxonomic scope" value="Eukaryota"/>
</dbReference>
<dbReference type="PROSITE" id="PS51650">
    <property type="entry name" value="C2_DOCK"/>
    <property type="match status" value="1"/>
</dbReference>
<dbReference type="Gene3D" id="1.20.870.10">
    <property type="entry name" value="Son of sevenless (SoS) protein Chain: S domain 1"/>
    <property type="match status" value="1"/>
</dbReference>
<feature type="region of interest" description="Disordered" evidence="3">
    <location>
        <begin position="557"/>
        <end position="686"/>
    </location>
</feature>
<evidence type="ECO:0000256" key="2">
    <source>
        <dbReference type="PROSITE-ProRule" id="PRU00983"/>
    </source>
</evidence>
<dbReference type="InterPro" id="IPR036964">
    <property type="entry name" value="RASGEF_cat_dom_sf"/>
</dbReference>
<feature type="region of interest" description="Disordered" evidence="3">
    <location>
        <begin position="707"/>
        <end position="748"/>
    </location>
</feature>
<dbReference type="PROSITE" id="PS50212">
    <property type="entry name" value="RASGEF_NTER"/>
    <property type="match status" value="1"/>
</dbReference>
<dbReference type="PANTHER" id="PTHR23317:SF76">
    <property type="entry name" value="LD20667P"/>
    <property type="match status" value="1"/>
</dbReference>
<dbReference type="GeneID" id="8850571"/>
<dbReference type="VEuPathDB" id="AmoebaDB:NAEGRDRAFT_47805"/>
<evidence type="ECO:0000313" key="7">
    <source>
        <dbReference type="EMBL" id="EFC46306.1"/>
    </source>
</evidence>
<protein>
    <submittedName>
        <fullName evidence="7">RasGEF domain-containing protein</fullName>
    </submittedName>
</protein>
<dbReference type="OrthoDB" id="546434at2759"/>
<gene>
    <name evidence="7" type="ORF">NAEGRDRAFT_47805</name>
</gene>
<reference evidence="7 8" key="1">
    <citation type="journal article" date="2010" name="Cell">
        <title>The genome of Naegleria gruberi illuminates early eukaryotic versatility.</title>
        <authorList>
            <person name="Fritz-Laylin L.K."/>
            <person name="Prochnik S.E."/>
            <person name="Ginger M.L."/>
            <person name="Dacks J.B."/>
            <person name="Carpenter M.L."/>
            <person name="Field M.C."/>
            <person name="Kuo A."/>
            <person name="Paredez A."/>
            <person name="Chapman J."/>
            <person name="Pham J."/>
            <person name="Shu S."/>
            <person name="Neupane R."/>
            <person name="Cipriano M."/>
            <person name="Mancuso J."/>
            <person name="Tu H."/>
            <person name="Salamov A."/>
            <person name="Lindquist E."/>
            <person name="Shapiro H."/>
            <person name="Lucas S."/>
            <person name="Grigoriev I.V."/>
            <person name="Cande W.Z."/>
            <person name="Fulton C."/>
            <person name="Rokhsar D.S."/>
            <person name="Dawson S.C."/>
        </authorList>
    </citation>
    <scope>NUCLEOTIDE SEQUENCE [LARGE SCALE GENOMIC DNA]</scope>
    <source>
        <strain evidence="7 8">NEG-M</strain>
    </source>
</reference>
<dbReference type="STRING" id="5762.D2V9U1"/>
<evidence type="ECO:0000259" key="6">
    <source>
        <dbReference type="PROSITE" id="PS51650"/>
    </source>
</evidence>
<proteinExistence type="inferred from homology"/>
<dbReference type="RefSeq" id="XP_002679050.1">
    <property type="nucleotide sequence ID" value="XM_002679004.1"/>
</dbReference>
<dbReference type="Proteomes" id="UP000006671">
    <property type="component" value="Unassembled WGS sequence"/>
</dbReference>
<feature type="compositionally biased region" description="Polar residues" evidence="3">
    <location>
        <begin position="557"/>
        <end position="574"/>
    </location>
</feature>
<dbReference type="InterPro" id="IPR026791">
    <property type="entry name" value="DOCK"/>
</dbReference>
<dbReference type="KEGG" id="ngr:NAEGRDRAFT_47805"/>
<dbReference type="SMART" id="SM00147">
    <property type="entry name" value="RasGEF"/>
    <property type="match status" value="1"/>
</dbReference>
<dbReference type="OMA" id="NKAYRIP"/>
<dbReference type="SUPFAM" id="SSF48366">
    <property type="entry name" value="Ras GEF"/>
    <property type="match status" value="1"/>
</dbReference>
<feature type="compositionally biased region" description="Low complexity" evidence="3">
    <location>
        <begin position="470"/>
        <end position="479"/>
    </location>
</feature>
<feature type="domain" description="Ras-GEF" evidence="4">
    <location>
        <begin position="2435"/>
        <end position="2668"/>
    </location>
</feature>
<feature type="region of interest" description="Disordered" evidence="3">
    <location>
        <begin position="467"/>
        <end position="505"/>
    </location>
</feature>
<dbReference type="InterPro" id="IPR000651">
    <property type="entry name" value="Ras-like_Gua-exchang_fac_N"/>
</dbReference>
<name>D2V9U1_NAEGR</name>
<dbReference type="PROSITE" id="PS50009">
    <property type="entry name" value="RASGEF_CAT"/>
    <property type="match status" value="1"/>
</dbReference>
<dbReference type="Pfam" id="PF00617">
    <property type="entry name" value="RasGEF"/>
    <property type="match status" value="1"/>
</dbReference>
<dbReference type="GO" id="GO:0007264">
    <property type="term" value="P:small GTPase-mediated signal transduction"/>
    <property type="evidence" value="ECO:0007669"/>
    <property type="project" value="InterPro"/>
</dbReference>
<evidence type="ECO:0000259" key="5">
    <source>
        <dbReference type="PROSITE" id="PS50212"/>
    </source>
</evidence>
<dbReference type="InterPro" id="IPR023578">
    <property type="entry name" value="Ras_GEF_dom_sf"/>
</dbReference>
<dbReference type="InterPro" id="IPR001895">
    <property type="entry name" value="RASGEF_cat_dom"/>
</dbReference>
<dbReference type="eggNOG" id="KOG1997">
    <property type="taxonomic scope" value="Eukaryota"/>
</dbReference>
<feature type="region of interest" description="Disordered" evidence="3">
    <location>
        <begin position="2071"/>
        <end position="2093"/>
    </location>
</feature>
<feature type="compositionally biased region" description="Acidic residues" evidence="3">
    <location>
        <begin position="489"/>
        <end position="502"/>
    </location>
</feature>
<feature type="region of interest" description="Disordered" evidence="3">
    <location>
        <begin position="1594"/>
        <end position="1615"/>
    </location>
</feature>
<feature type="compositionally biased region" description="Low complexity" evidence="3">
    <location>
        <begin position="575"/>
        <end position="585"/>
    </location>
</feature>
<accession>D2V9U1</accession>
<feature type="compositionally biased region" description="Low complexity" evidence="3">
    <location>
        <begin position="718"/>
        <end position="736"/>
    </location>
</feature>
<feature type="domain" description="C2 DOCK-type" evidence="6">
    <location>
        <begin position="1184"/>
        <end position="1362"/>
    </location>
</feature>
<dbReference type="GO" id="GO:0005085">
    <property type="term" value="F:guanyl-nucleotide exchange factor activity"/>
    <property type="evidence" value="ECO:0007669"/>
    <property type="project" value="UniProtKB-KW"/>
</dbReference>
<dbReference type="InParanoid" id="D2V9U1"/>
<keyword evidence="8" id="KW-1185">Reference proteome</keyword>
<feature type="compositionally biased region" description="Low complexity" evidence="3">
    <location>
        <begin position="148"/>
        <end position="170"/>
    </location>
</feature>
<keyword evidence="1" id="KW-0344">Guanine-nucleotide releasing factor</keyword>
<evidence type="ECO:0000259" key="4">
    <source>
        <dbReference type="PROSITE" id="PS50009"/>
    </source>
</evidence>
<feature type="domain" description="N-terminal Ras-GEF" evidence="5">
    <location>
        <begin position="2265"/>
        <end position="2388"/>
    </location>
</feature>
<dbReference type="Gene3D" id="1.10.840.10">
    <property type="entry name" value="Ras guanine-nucleotide exchange factors catalytic domain"/>
    <property type="match status" value="1"/>
</dbReference>
<comment type="similarity">
    <text evidence="2">Belongs to the DOCK family.</text>
</comment>